<organism evidence="7 8">
    <name type="scientific">Azomonas macrocytogenes</name>
    <name type="common">Azotobacter macrocytogenes</name>
    <dbReference type="NCBI Taxonomy" id="69962"/>
    <lineage>
        <taxon>Bacteria</taxon>
        <taxon>Pseudomonadati</taxon>
        <taxon>Pseudomonadota</taxon>
        <taxon>Gammaproteobacteria</taxon>
        <taxon>Pseudomonadales</taxon>
        <taxon>Pseudomonadaceae</taxon>
        <taxon>Azomonas</taxon>
    </lineage>
</organism>
<evidence type="ECO:0000256" key="1">
    <source>
        <dbReference type="ARBA" id="ARBA00010641"/>
    </source>
</evidence>
<dbReference type="Pfam" id="PF04542">
    <property type="entry name" value="Sigma70_r2"/>
    <property type="match status" value="1"/>
</dbReference>
<dbReference type="EMBL" id="JACHXI010000019">
    <property type="protein sequence ID" value="MBB3104772.1"/>
    <property type="molecule type" value="Genomic_DNA"/>
</dbReference>
<evidence type="ECO:0000256" key="3">
    <source>
        <dbReference type="ARBA" id="ARBA00023082"/>
    </source>
</evidence>
<dbReference type="InterPro" id="IPR013325">
    <property type="entry name" value="RNA_pol_sigma_r2"/>
</dbReference>
<evidence type="ECO:0000313" key="8">
    <source>
        <dbReference type="Proteomes" id="UP000549250"/>
    </source>
</evidence>
<dbReference type="Pfam" id="PF08281">
    <property type="entry name" value="Sigma70_r4_2"/>
    <property type="match status" value="1"/>
</dbReference>
<dbReference type="SUPFAM" id="SSF88659">
    <property type="entry name" value="Sigma3 and sigma4 domains of RNA polymerase sigma factors"/>
    <property type="match status" value="1"/>
</dbReference>
<evidence type="ECO:0000259" key="5">
    <source>
        <dbReference type="Pfam" id="PF04542"/>
    </source>
</evidence>
<dbReference type="FunFam" id="1.10.1740.10:FF:000009">
    <property type="entry name" value="RNA polymerase sigma factor"/>
    <property type="match status" value="1"/>
</dbReference>
<dbReference type="PANTHER" id="PTHR43133">
    <property type="entry name" value="RNA POLYMERASE ECF-TYPE SIGMA FACTO"/>
    <property type="match status" value="1"/>
</dbReference>
<dbReference type="PANTHER" id="PTHR43133:SF63">
    <property type="entry name" value="RNA POLYMERASE SIGMA FACTOR FECI-RELATED"/>
    <property type="match status" value="1"/>
</dbReference>
<dbReference type="SUPFAM" id="SSF88946">
    <property type="entry name" value="Sigma2 domain of RNA polymerase sigma factors"/>
    <property type="match status" value="1"/>
</dbReference>
<evidence type="ECO:0000313" key="7">
    <source>
        <dbReference type="EMBL" id="MBB3104772.1"/>
    </source>
</evidence>
<dbReference type="Proteomes" id="UP000549250">
    <property type="component" value="Unassembled WGS sequence"/>
</dbReference>
<dbReference type="InterPro" id="IPR036388">
    <property type="entry name" value="WH-like_DNA-bd_sf"/>
</dbReference>
<feature type="domain" description="RNA polymerase sigma-70 region 2" evidence="5">
    <location>
        <begin position="15"/>
        <end position="80"/>
    </location>
</feature>
<feature type="domain" description="RNA polymerase sigma factor 70 region 4 type 2" evidence="6">
    <location>
        <begin position="112"/>
        <end position="163"/>
    </location>
</feature>
<proteinExistence type="inferred from homology"/>
<dbReference type="NCBIfam" id="TIGR02937">
    <property type="entry name" value="sigma70-ECF"/>
    <property type="match status" value="1"/>
</dbReference>
<dbReference type="Gene3D" id="1.10.10.10">
    <property type="entry name" value="Winged helix-like DNA-binding domain superfamily/Winged helix DNA-binding domain"/>
    <property type="match status" value="1"/>
</dbReference>
<dbReference type="InterPro" id="IPR013249">
    <property type="entry name" value="RNA_pol_sigma70_r4_t2"/>
</dbReference>
<sequence>MLSSDITVQQAVSDLYQQHNDWLKSWLRKRLDCSDSAADLAQDTFMRLLVSRKVSDLQEPRAYLSSIARGLLIDRYRRRALEQAYLESLETLPEPLDISPEARALIMETLTELDAMFDRFSERTRTIFFMAQLDGLSHVEIGRQLGVSTNTVRKHLVQALTQCLLLMED</sequence>
<name>A0A839T5S5_AZOMA</name>
<dbReference type="InterPro" id="IPR007627">
    <property type="entry name" value="RNA_pol_sigma70_r2"/>
</dbReference>
<keyword evidence="4" id="KW-0804">Transcription</keyword>
<dbReference type="Gene3D" id="1.10.1740.10">
    <property type="match status" value="1"/>
</dbReference>
<dbReference type="GO" id="GO:0016987">
    <property type="term" value="F:sigma factor activity"/>
    <property type="evidence" value="ECO:0007669"/>
    <property type="project" value="UniProtKB-KW"/>
</dbReference>
<evidence type="ECO:0000256" key="2">
    <source>
        <dbReference type="ARBA" id="ARBA00023015"/>
    </source>
</evidence>
<protein>
    <submittedName>
        <fullName evidence="7">RNA polymerase sigma-70 factor (ECF subfamily)</fullName>
    </submittedName>
</protein>
<dbReference type="AlphaFoldDB" id="A0A839T5S5"/>
<dbReference type="GO" id="GO:0006352">
    <property type="term" value="P:DNA-templated transcription initiation"/>
    <property type="evidence" value="ECO:0007669"/>
    <property type="project" value="InterPro"/>
</dbReference>
<dbReference type="NCBIfam" id="NF009180">
    <property type="entry name" value="PRK12528.1"/>
    <property type="match status" value="1"/>
</dbReference>
<keyword evidence="3" id="KW-0731">Sigma factor</keyword>
<keyword evidence="2" id="KW-0805">Transcription regulation</keyword>
<dbReference type="InterPro" id="IPR014284">
    <property type="entry name" value="RNA_pol_sigma-70_dom"/>
</dbReference>
<evidence type="ECO:0000259" key="6">
    <source>
        <dbReference type="Pfam" id="PF08281"/>
    </source>
</evidence>
<evidence type="ECO:0000256" key="4">
    <source>
        <dbReference type="ARBA" id="ARBA00023163"/>
    </source>
</evidence>
<comment type="similarity">
    <text evidence="1">Belongs to the sigma-70 factor family. ECF subfamily.</text>
</comment>
<dbReference type="GO" id="GO:0003677">
    <property type="term" value="F:DNA binding"/>
    <property type="evidence" value="ECO:0007669"/>
    <property type="project" value="InterPro"/>
</dbReference>
<accession>A0A839T5S5</accession>
<comment type="caution">
    <text evidence="7">The sequence shown here is derived from an EMBL/GenBank/DDBJ whole genome shotgun (WGS) entry which is preliminary data.</text>
</comment>
<keyword evidence="8" id="KW-1185">Reference proteome</keyword>
<dbReference type="RefSeq" id="WP_183167615.1">
    <property type="nucleotide sequence ID" value="NZ_JACHXI010000019.1"/>
</dbReference>
<gene>
    <name evidence="7" type="ORF">FHR87_003198</name>
</gene>
<dbReference type="InterPro" id="IPR039425">
    <property type="entry name" value="RNA_pol_sigma-70-like"/>
</dbReference>
<dbReference type="InterPro" id="IPR013324">
    <property type="entry name" value="RNA_pol_sigma_r3/r4-like"/>
</dbReference>
<reference evidence="7 8" key="1">
    <citation type="submission" date="2020-08" db="EMBL/GenBank/DDBJ databases">
        <title>Genomic Encyclopedia of Type Strains, Phase III (KMG-III): the genomes of soil and plant-associated and newly described type strains.</title>
        <authorList>
            <person name="Whitman W."/>
        </authorList>
    </citation>
    <scope>NUCLEOTIDE SEQUENCE [LARGE SCALE GENOMIC DNA]</scope>
    <source>
        <strain evidence="7 8">CECT 4462</strain>
    </source>
</reference>